<comment type="caution">
    <text evidence="1">The sequence shown here is derived from an EMBL/GenBank/DDBJ whole genome shotgun (WGS) entry which is preliminary data.</text>
</comment>
<evidence type="ECO:0000313" key="1">
    <source>
        <dbReference type="EMBL" id="PJZ94537.1"/>
    </source>
</evidence>
<gene>
    <name evidence="1" type="ORF">CH379_01955</name>
</gene>
<dbReference type="AlphaFoldDB" id="A0A2N0BDC4"/>
<dbReference type="EMBL" id="NPEF01000011">
    <property type="protein sequence ID" value="PJZ94537.1"/>
    <property type="molecule type" value="Genomic_DNA"/>
</dbReference>
<name>A0A2N0BDC4_9LEPT</name>
<sequence length="70" mass="7754">MRLFRESGRAFFIGSDCACGIAFSAPVERSIYADRESFCILKRQLDSAPIAHEKGRIGKMIADIEGTTNQ</sequence>
<proteinExistence type="predicted"/>
<accession>A0A2N0BDC4</accession>
<organism evidence="1">
    <name type="scientific">Leptospira ellisii</name>
    <dbReference type="NCBI Taxonomy" id="2023197"/>
    <lineage>
        <taxon>Bacteria</taxon>
        <taxon>Pseudomonadati</taxon>
        <taxon>Spirochaetota</taxon>
        <taxon>Spirochaetia</taxon>
        <taxon>Leptospirales</taxon>
        <taxon>Leptospiraceae</taxon>
        <taxon>Leptospira</taxon>
    </lineage>
</organism>
<protein>
    <submittedName>
        <fullName evidence="1">Uncharacterized protein</fullName>
    </submittedName>
</protein>
<reference evidence="1" key="1">
    <citation type="submission" date="2017-07" db="EMBL/GenBank/DDBJ databases">
        <title>Leptospira spp. isolated from tropical soils.</title>
        <authorList>
            <person name="Thibeaux R."/>
            <person name="Iraola G."/>
            <person name="Ferres I."/>
            <person name="Bierque E."/>
            <person name="Girault D."/>
            <person name="Soupe-Gilbert M.-E."/>
            <person name="Picardeau M."/>
            <person name="Goarant C."/>
        </authorList>
    </citation>
    <scope>NUCLEOTIDE SEQUENCE [LARGE SCALE GENOMIC DNA]</scope>
    <source>
        <strain evidence="1">ATI7-C-A5</strain>
    </source>
</reference>